<dbReference type="InterPro" id="IPR023753">
    <property type="entry name" value="FAD/NAD-binding_dom"/>
</dbReference>
<evidence type="ECO:0000256" key="2">
    <source>
        <dbReference type="ARBA" id="ARBA00012637"/>
    </source>
</evidence>
<gene>
    <name evidence="11" type="ORF">E4K63_06815</name>
</gene>
<feature type="domain" description="External alternative NADH-ubiquinone oxidoreductase-like C-terminal" evidence="10">
    <location>
        <begin position="341"/>
        <end position="399"/>
    </location>
</feature>
<evidence type="ECO:0000256" key="3">
    <source>
        <dbReference type="ARBA" id="ARBA00022630"/>
    </source>
</evidence>
<dbReference type="Pfam" id="PF22366">
    <property type="entry name" value="NDH2_C"/>
    <property type="match status" value="1"/>
</dbReference>
<evidence type="ECO:0000259" key="9">
    <source>
        <dbReference type="Pfam" id="PF07992"/>
    </source>
</evidence>
<dbReference type="Proteomes" id="UP000502004">
    <property type="component" value="Chromosome"/>
</dbReference>
<dbReference type="Gene3D" id="3.50.50.100">
    <property type="match status" value="1"/>
</dbReference>
<feature type="domain" description="FAD/NAD(P)-binding" evidence="9">
    <location>
        <begin position="2"/>
        <end position="317"/>
    </location>
</feature>
<dbReference type="EC" id="1.6.5.9" evidence="2"/>
<evidence type="ECO:0000313" key="11">
    <source>
        <dbReference type="EMBL" id="QIV96552.1"/>
    </source>
</evidence>
<evidence type="ECO:0000256" key="7">
    <source>
        <dbReference type="ARBA" id="ARBA00023027"/>
    </source>
</evidence>
<evidence type="ECO:0000256" key="1">
    <source>
        <dbReference type="ARBA" id="ARBA00005272"/>
    </source>
</evidence>
<dbReference type="Pfam" id="PF07992">
    <property type="entry name" value="Pyr_redox_2"/>
    <property type="match status" value="1"/>
</dbReference>
<keyword evidence="5" id="KW-0809">Transit peptide</keyword>
<dbReference type="EMBL" id="CP038241">
    <property type="protein sequence ID" value="QIV96552.1"/>
    <property type="molecule type" value="Genomic_DNA"/>
</dbReference>
<dbReference type="PANTHER" id="PTHR43706:SF47">
    <property type="entry name" value="EXTERNAL NADH-UBIQUINONE OXIDOREDUCTASE 1, MITOCHONDRIAL-RELATED"/>
    <property type="match status" value="1"/>
</dbReference>
<keyword evidence="7" id="KW-0520">NAD</keyword>
<dbReference type="SUPFAM" id="SSF51905">
    <property type="entry name" value="FAD/NAD(P)-binding domain"/>
    <property type="match status" value="2"/>
</dbReference>
<sequence length="423" mass="47811">MKKIVIIGAGFVGINCIQKLSKYSDQFEITLLDKSNHHVFQPMLYQAATAFIPLNSVVAPIRKVLHNKPNVKFKMGEVIDICPSKQVVKTSENVYKYDYLVVAPGVEYDYLGNDEWKNYTLSLKTAYDAQKIKSHIIKQFELAESASSKTETLKHLTFIIIGAGATGVEITGALLDMLLTDVFETYTSFTVKDVNIHLVDCGDKILSAFPKKLSDYAYYSLVKRGVKIHLNETVIDISEHCVQTDKSIYQGATIIWSTVLKGKPLGSWMEKQMSKSKVNVLPDLTHSEYSNIYLGGDISRCTDNPLPGLASVAKQQGKYIANHIVKRNKSKQYKNFKYRDLGTMAIIQKHSAIARIFGLNLTGKLGWFIWGGVHITFLVSIRNKFVVSFNWLSYYLFNRIGSPEILEPDKKENHKVNFDKDKI</sequence>
<protein>
    <recommendedName>
        <fullName evidence="2">NADH:ubiquinone reductase (non-electrogenic)</fullName>
        <ecNumber evidence="2">1.6.5.9</ecNumber>
    </recommendedName>
</protein>
<evidence type="ECO:0000259" key="10">
    <source>
        <dbReference type="Pfam" id="PF22366"/>
    </source>
</evidence>
<evidence type="ECO:0000256" key="6">
    <source>
        <dbReference type="ARBA" id="ARBA00023002"/>
    </source>
</evidence>
<dbReference type="InterPro" id="IPR054585">
    <property type="entry name" value="NDH2-like_C"/>
</dbReference>
<comment type="similarity">
    <text evidence="1">Belongs to the NADH dehydrogenase family.</text>
</comment>
<proteinExistence type="inferred from homology"/>
<dbReference type="GO" id="GO:0050136">
    <property type="term" value="F:NADH dehydrogenase (quinone) (non-electrogenic) activity"/>
    <property type="evidence" value="ECO:0007669"/>
    <property type="project" value="UniProtKB-EC"/>
</dbReference>
<keyword evidence="3" id="KW-0285">Flavoprotein</keyword>
<accession>A0AAE6YKJ8</accession>
<dbReference type="InterPro" id="IPR036188">
    <property type="entry name" value="FAD/NAD-bd_sf"/>
</dbReference>
<reference evidence="11 12" key="1">
    <citation type="submission" date="2019-03" db="EMBL/GenBank/DDBJ databases">
        <title>Complete Genome Sequence of Allofrancisella inopinata Strain SYSU YG23 Isolated from Water-Cooling Systems in China.</title>
        <authorList>
            <person name="Ohrman C."/>
            <person name="Uneklint I."/>
            <person name="Sjodin A."/>
        </authorList>
    </citation>
    <scope>NUCLEOTIDE SEQUENCE [LARGE SCALE GENOMIC DNA]</scope>
    <source>
        <strain evidence="11 12">SYSU YG23</strain>
    </source>
</reference>
<name>A0AAE6YKJ8_9GAMM</name>
<dbReference type="PRINTS" id="PR00368">
    <property type="entry name" value="FADPNR"/>
</dbReference>
<evidence type="ECO:0000256" key="8">
    <source>
        <dbReference type="ARBA" id="ARBA00047599"/>
    </source>
</evidence>
<keyword evidence="6" id="KW-0560">Oxidoreductase</keyword>
<comment type="catalytic activity">
    <reaction evidence="8">
        <text>a quinone + NADH + H(+) = a quinol + NAD(+)</text>
        <dbReference type="Rhea" id="RHEA:46160"/>
        <dbReference type="ChEBI" id="CHEBI:15378"/>
        <dbReference type="ChEBI" id="CHEBI:24646"/>
        <dbReference type="ChEBI" id="CHEBI:57540"/>
        <dbReference type="ChEBI" id="CHEBI:57945"/>
        <dbReference type="ChEBI" id="CHEBI:132124"/>
        <dbReference type="EC" id="1.6.5.9"/>
    </reaction>
</comment>
<organism evidence="11 12">
    <name type="scientific">Allofrancisella inopinata</name>
    <dbReference type="NCBI Taxonomy" id="1085647"/>
    <lineage>
        <taxon>Bacteria</taxon>
        <taxon>Pseudomonadati</taxon>
        <taxon>Pseudomonadota</taxon>
        <taxon>Gammaproteobacteria</taxon>
        <taxon>Thiotrichales</taxon>
        <taxon>Francisellaceae</taxon>
        <taxon>Allofrancisella</taxon>
    </lineage>
</organism>
<dbReference type="RefSeq" id="WP_133942007.1">
    <property type="nucleotide sequence ID" value="NZ_CP038241.1"/>
</dbReference>
<evidence type="ECO:0000256" key="5">
    <source>
        <dbReference type="ARBA" id="ARBA00022946"/>
    </source>
</evidence>
<evidence type="ECO:0000256" key="4">
    <source>
        <dbReference type="ARBA" id="ARBA00022827"/>
    </source>
</evidence>
<dbReference type="KEGG" id="aii:E4K63_06815"/>
<dbReference type="AlphaFoldDB" id="A0AAE6YKJ8"/>
<dbReference type="PANTHER" id="PTHR43706">
    <property type="entry name" value="NADH DEHYDROGENASE"/>
    <property type="match status" value="1"/>
</dbReference>
<evidence type="ECO:0000313" key="12">
    <source>
        <dbReference type="Proteomes" id="UP000502004"/>
    </source>
</evidence>
<keyword evidence="12" id="KW-1185">Reference proteome</keyword>
<dbReference type="InterPro" id="IPR045024">
    <property type="entry name" value="NDH-2"/>
</dbReference>
<keyword evidence="4" id="KW-0274">FAD</keyword>